<dbReference type="GO" id="GO:0006635">
    <property type="term" value="P:fatty acid beta-oxidation"/>
    <property type="evidence" value="ECO:0007669"/>
    <property type="project" value="TreeGrafter"/>
</dbReference>
<evidence type="ECO:0000256" key="2">
    <source>
        <dbReference type="ARBA" id="ARBA00023140"/>
    </source>
</evidence>
<dbReference type="PANTHER" id="PTHR43684:SF1">
    <property type="entry name" value="ENOYL-COA DELTA ISOMERASE 2"/>
    <property type="match status" value="1"/>
</dbReference>
<organism evidence="4 5">
    <name type="scientific">Powellomyces hirtus</name>
    <dbReference type="NCBI Taxonomy" id="109895"/>
    <lineage>
        <taxon>Eukaryota</taxon>
        <taxon>Fungi</taxon>
        <taxon>Fungi incertae sedis</taxon>
        <taxon>Chytridiomycota</taxon>
        <taxon>Chytridiomycota incertae sedis</taxon>
        <taxon>Chytridiomycetes</taxon>
        <taxon>Spizellomycetales</taxon>
        <taxon>Powellomycetaceae</taxon>
        <taxon>Powellomyces</taxon>
    </lineage>
</organism>
<dbReference type="GO" id="GO:0004165">
    <property type="term" value="F:delta(3)-delta(2)-enoyl-CoA isomerase activity"/>
    <property type="evidence" value="ECO:0007669"/>
    <property type="project" value="UniProtKB-ARBA"/>
</dbReference>
<keyword evidence="3" id="KW-0413">Isomerase</keyword>
<dbReference type="SUPFAM" id="SSF52096">
    <property type="entry name" value="ClpP/crotonase"/>
    <property type="match status" value="1"/>
</dbReference>
<dbReference type="Proteomes" id="UP000318582">
    <property type="component" value="Unassembled WGS sequence"/>
</dbReference>
<evidence type="ECO:0000256" key="3">
    <source>
        <dbReference type="ARBA" id="ARBA00023235"/>
    </source>
</evidence>
<comment type="subcellular location">
    <subcellularLocation>
        <location evidence="1">Peroxisome</location>
    </subcellularLocation>
</comment>
<evidence type="ECO:0000256" key="1">
    <source>
        <dbReference type="ARBA" id="ARBA00004275"/>
    </source>
</evidence>
<dbReference type="CDD" id="cd06558">
    <property type="entry name" value="crotonase-like"/>
    <property type="match status" value="1"/>
</dbReference>
<dbReference type="PANTHER" id="PTHR43684">
    <property type="match status" value="1"/>
</dbReference>
<dbReference type="Pfam" id="PF00378">
    <property type="entry name" value="ECH_1"/>
    <property type="match status" value="1"/>
</dbReference>
<reference evidence="4 5" key="1">
    <citation type="journal article" date="2019" name="Sci. Rep.">
        <title>Comparative genomics of chytrid fungi reveal insights into the obligate biotrophic and pathogenic lifestyle of Synchytrium endobioticum.</title>
        <authorList>
            <person name="van de Vossenberg B.T.L.H."/>
            <person name="Warris S."/>
            <person name="Nguyen H.D.T."/>
            <person name="van Gent-Pelzer M.P.E."/>
            <person name="Joly D.L."/>
            <person name="van de Geest H.C."/>
            <person name="Bonants P.J.M."/>
            <person name="Smith D.S."/>
            <person name="Levesque C.A."/>
            <person name="van der Lee T.A.J."/>
        </authorList>
    </citation>
    <scope>NUCLEOTIDE SEQUENCE [LARGE SCALE GENOMIC DNA]</scope>
    <source>
        <strain evidence="4 5">CBS 809.83</strain>
    </source>
</reference>
<dbReference type="Gene3D" id="3.90.226.10">
    <property type="entry name" value="2-enoyl-CoA Hydratase, Chain A, domain 1"/>
    <property type="match status" value="1"/>
</dbReference>
<name>A0A507DRN7_9FUNG</name>
<evidence type="ECO:0000313" key="4">
    <source>
        <dbReference type="EMBL" id="TPX54131.1"/>
    </source>
</evidence>
<keyword evidence="2" id="KW-0576">Peroxisome</keyword>
<protein>
    <submittedName>
        <fullName evidence="4">Uncharacterized protein</fullName>
    </submittedName>
</protein>
<dbReference type="InterPro" id="IPR001753">
    <property type="entry name" value="Enoyl-CoA_hydra/iso"/>
</dbReference>
<comment type="caution">
    <text evidence="4">The sequence shown here is derived from an EMBL/GenBank/DDBJ whole genome shotgun (WGS) entry which is preliminary data.</text>
</comment>
<gene>
    <name evidence="4" type="ORF">PhCBS80983_g06035</name>
</gene>
<dbReference type="STRING" id="109895.A0A507DRN7"/>
<sequence>MATAFTTLDYSVADGIATITLNRPKSLNAITSAMYAELPVALRMAAEDKTTAITVLTANGRFFSSGADVTERPADLPPPLSDVHGTRAYYRRRWDGTIARASVEIINHPKVLVAALNGPVVGVAAALISHADIIYASESATLHAPFTALAISPEAGSSFSFVQRMGYAKGMEALLFSKKMSPQELLTSGFVNEIFPTDGFHDHVRNYLVGALQAAAPASLRTTKALIHSAFKEQETKAVYDELNQLTERFVSGDPQNVFASLAAKHGAKSKL</sequence>
<accession>A0A507DRN7</accession>
<evidence type="ECO:0000313" key="5">
    <source>
        <dbReference type="Proteomes" id="UP000318582"/>
    </source>
</evidence>
<dbReference type="AlphaFoldDB" id="A0A507DRN7"/>
<proteinExistence type="predicted"/>
<dbReference type="InterPro" id="IPR051053">
    <property type="entry name" value="ECH/Chromodomain_protein"/>
</dbReference>
<keyword evidence="5" id="KW-1185">Reference proteome</keyword>
<dbReference type="EMBL" id="QEAQ01000169">
    <property type="protein sequence ID" value="TPX54131.1"/>
    <property type="molecule type" value="Genomic_DNA"/>
</dbReference>
<dbReference type="GO" id="GO:0005782">
    <property type="term" value="C:peroxisomal matrix"/>
    <property type="evidence" value="ECO:0007669"/>
    <property type="project" value="TreeGrafter"/>
</dbReference>
<dbReference type="InterPro" id="IPR029045">
    <property type="entry name" value="ClpP/crotonase-like_dom_sf"/>
</dbReference>